<dbReference type="GO" id="GO:0000785">
    <property type="term" value="C:chromatin"/>
    <property type="evidence" value="ECO:0007669"/>
    <property type="project" value="TreeGrafter"/>
</dbReference>
<dbReference type="GO" id="GO:0010468">
    <property type="term" value="P:regulation of gene expression"/>
    <property type="evidence" value="ECO:0007669"/>
    <property type="project" value="TreeGrafter"/>
</dbReference>
<protein>
    <submittedName>
        <fullName evidence="4">Uncharacterized protein</fullName>
    </submittedName>
</protein>
<keyword evidence="5" id="KW-1185">Reference proteome</keyword>
<dbReference type="EMBL" id="VSWD01000012">
    <property type="protein sequence ID" value="KAK3085258.1"/>
    <property type="molecule type" value="Genomic_DNA"/>
</dbReference>
<proteinExistence type="predicted"/>
<accession>A0AA89BJY8</accession>
<organism evidence="4 5">
    <name type="scientific">Pinctada imbricata</name>
    <name type="common">Atlantic pearl-oyster</name>
    <name type="synonym">Pinctada martensii</name>
    <dbReference type="NCBI Taxonomy" id="66713"/>
    <lineage>
        <taxon>Eukaryota</taxon>
        <taxon>Metazoa</taxon>
        <taxon>Spiralia</taxon>
        <taxon>Lophotrochozoa</taxon>
        <taxon>Mollusca</taxon>
        <taxon>Bivalvia</taxon>
        <taxon>Autobranchia</taxon>
        <taxon>Pteriomorphia</taxon>
        <taxon>Pterioida</taxon>
        <taxon>Pterioidea</taxon>
        <taxon>Pteriidae</taxon>
        <taxon>Pinctada</taxon>
    </lineage>
</organism>
<reference evidence="4" key="1">
    <citation type="submission" date="2019-08" db="EMBL/GenBank/DDBJ databases">
        <title>The improved chromosome-level genome for the pearl oyster Pinctada fucata martensii using PacBio sequencing and Hi-C.</title>
        <authorList>
            <person name="Zheng Z."/>
        </authorList>
    </citation>
    <scope>NUCLEOTIDE SEQUENCE</scope>
    <source>
        <strain evidence="4">ZZ-2019</strain>
        <tissue evidence="4">Adductor muscle</tissue>
    </source>
</reference>
<dbReference type="GO" id="GO:0005634">
    <property type="term" value="C:nucleus"/>
    <property type="evidence" value="ECO:0007669"/>
    <property type="project" value="UniProtKB-SubCell"/>
</dbReference>
<comment type="subcellular location">
    <subcellularLocation>
        <location evidence="1">Nucleus</location>
    </subcellularLocation>
</comment>
<comment type="caution">
    <text evidence="4">The sequence shown here is derived from an EMBL/GenBank/DDBJ whole genome shotgun (WGS) entry which is preliminary data.</text>
</comment>
<sequence length="181" mass="20638">MKCYTATISCGYTLAESSHYATKEWLPLGVDVAKILNKSREEELFSMEELLCNIVEDAHSSQEILQPALTEFEKIVDRELSFRKVLYEIGLKSSKRMAIATPPPRSTPGSGRRNSTDLDESITRCEISKKICFLSLVLNEAEDLALSMEQALIHLQKKKNLKTCKLLFRHTEVRRTVKIFI</sequence>
<dbReference type="PANTHER" id="PTHR10694:SF113">
    <property type="entry name" value="PROTEIN JUMONJI"/>
    <property type="match status" value="1"/>
</dbReference>
<evidence type="ECO:0000256" key="3">
    <source>
        <dbReference type="SAM" id="MobiDB-lite"/>
    </source>
</evidence>
<gene>
    <name evidence="4" type="ORF">FSP39_000783</name>
</gene>
<name>A0AA89BJY8_PINIB</name>
<evidence type="ECO:0000313" key="4">
    <source>
        <dbReference type="EMBL" id="KAK3085258.1"/>
    </source>
</evidence>
<keyword evidence="2" id="KW-0539">Nucleus</keyword>
<dbReference type="AlphaFoldDB" id="A0AA89BJY8"/>
<evidence type="ECO:0000256" key="2">
    <source>
        <dbReference type="ARBA" id="ARBA00023242"/>
    </source>
</evidence>
<feature type="region of interest" description="Disordered" evidence="3">
    <location>
        <begin position="98"/>
        <end position="117"/>
    </location>
</feature>
<dbReference type="PANTHER" id="PTHR10694">
    <property type="entry name" value="LYSINE-SPECIFIC DEMETHYLASE"/>
    <property type="match status" value="1"/>
</dbReference>
<dbReference type="GO" id="GO:0006338">
    <property type="term" value="P:chromatin remodeling"/>
    <property type="evidence" value="ECO:0007669"/>
    <property type="project" value="TreeGrafter"/>
</dbReference>
<dbReference type="Gene3D" id="2.60.120.650">
    <property type="entry name" value="Cupin"/>
    <property type="match status" value="1"/>
</dbReference>
<evidence type="ECO:0000313" key="5">
    <source>
        <dbReference type="Proteomes" id="UP001186944"/>
    </source>
</evidence>
<dbReference type="Proteomes" id="UP001186944">
    <property type="component" value="Unassembled WGS sequence"/>
</dbReference>
<evidence type="ECO:0000256" key="1">
    <source>
        <dbReference type="ARBA" id="ARBA00004123"/>
    </source>
</evidence>